<dbReference type="GO" id="GO:0005737">
    <property type="term" value="C:cytoplasm"/>
    <property type="evidence" value="ECO:0007669"/>
    <property type="project" value="UniProtKB-SubCell"/>
</dbReference>
<dbReference type="Pfam" id="PF02151">
    <property type="entry name" value="UVR"/>
    <property type="match status" value="1"/>
</dbReference>
<evidence type="ECO:0000259" key="14">
    <source>
        <dbReference type="PROSITE" id="PS50151"/>
    </source>
</evidence>
<dbReference type="AlphaFoldDB" id="A0A1G5W4E6"/>
<evidence type="ECO:0000313" key="18">
    <source>
        <dbReference type="Proteomes" id="UP000199689"/>
    </source>
</evidence>
<dbReference type="GeneID" id="87756134"/>
<dbReference type="GO" id="GO:0009432">
    <property type="term" value="P:SOS response"/>
    <property type="evidence" value="ECO:0007669"/>
    <property type="project" value="UniProtKB-UniRule"/>
</dbReference>
<dbReference type="InterPro" id="IPR014001">
    <property type="entry name" value="Helicase_ATP-bd"/>
</dbReference>
<feature type="domain" description="Helicase ATP-binding" evidence="15">
    <location>
        <begin position="38"/>
        <end position="193"/>
    </location>
</feature>
<dbReference type="NCBIfam" id="NF003673">
    <property type="entry name" value="PRK05298.1"/>
    <property type="match status" value="1"/>
</dbReference>
<dbReference type="InterPro" id="IPR001650">
    <property type="entry name" value="Helicase_C-like"/>
</dbReference>
<dbReference type="PANTHER" id="PTHR24029:SF0">
    <property type="entry name" value="UVRABC SYSTEM PROTEIN B"/>
    <property type="match status" value="1"/>
</dbReference>
<evidence type="ECO:0000256" key="8">
    <source>
        <dbReference type="ARBA" id="ARBA00022881"/>
    </source>
</evidence>
<keyword evidence="7 12" id="KW-0067">ATP-binding</keyword>
<keyword evidence="8 12" id="KW-0267">Excision nuclease</keyword>
<feature type="short sequence motif" description="Beta-hairpin" evidence="12">
    <location>
        <begin position="104"/>
        <end position="127"/>
    </location>
</feature>
<evidence type="ECO:0000259" key="15">
    <source>
        <dbReference type="PROSITE" id="PS51192"/>
    </source>
</evidence>
<dbReference type="InterPro" id="IPR006935">
    <property type="entry name" value="Helicase/UvrB_N"/>
</dbReference>
<dbReference type="SMART" id="SM00490">
    <property type="entry name" value="HELICc"/>
    <property type="match status" value="1"/>
</dbReference>
<dbReference type="InterPro" id="IPR024759">
    <property type="entry name" value="UvrB_YAD/RRR_dom"/>
</dbReference>
<gene>
    <name evidence="12" type="primary">uvrB</name>
    <name evidence="17" type="ORF">SAMN02910343_01115</name>
</gene>
<dbReference type="EMBL" id="FMXA01000013">
    <property type="protein sequence ID" value="SDA52872.1"/>
    <property type="molecule type" value="Genomic_DNA"/>
</dbReference>
<evidence type="ECO:0000259" key="16">
    <source>
        <dbReference type="PROSITE" id="PS51194"/>
    </source>
</evidence>
<dbReference type="Gene3D" id="3.40.50.300">
    <property type="entry name" value="P-loop containing nucleotide triphosphate hydrolases"/>
    <property type="match status" value="3"/>
</dbReference>
<dbReference type="PROSITE" id="PS50151">
    <property type="entry name" value="UVR"/>
    <property type="match status" value="1"/>
</dbReference>
<comment type="similarity">
    <text evidence="2 12 13">Belongs to the UvrB family.</text>
</comment>
<keyword evidence="18" id="KW-1185">Reference proteome</keyword>
<feature type="binding site" evidence="12">
    <location>
        <begin position="51"/>
        <end position="58"/>
    </location>
    <ligand>
        <name>ATP</name>
        <dbReference type="ChEBI" id="CHEBI:30616"/>
    </ligand>
</feature>
<feature type="domain" description="UVR" evidence="14">
    <location>
        <begin position="634"/>
        <end position="669"/>
    </location>
</feature>
<comment type="subunit">
    <text evidence="10 12 13">Forms a heterotetramer with UvrA during the search for lesions. Interacts with UvrC in an incision complex.</text>
</comment>
<dbReference type="GO" id="GO:0006289">
    <property type="term" value="P:nucleotide-excision repair"/>
    <property type="evidence" value="ECO:0007669"/>
    <property type="project" value="UniProtKB-UniRule"/>
</dbReference>
<feature type="domain" description="Helicase C-terminal" evidence="16">
    <location>
        <begin position="442"/>
        <end position="608"/>
    </location>
</feature>
<dbReference type="Proteomes" id="UP000199689">
    <property type="component" value="Unassembled WGS sequence"/>
</dbReference>
<dbReference type="PANTHER" id="PTHR24029">
    <property type="entry name" value="UVRABC SYSTEM PROTEIN B"/>
    <property type="match status" value="1"/>
</dbReference>
<dbReference type="Gene3D" id="4.10.860.10">
    <property type="entry name" value="UVR domain"/>
    <property type="match status" value="1"/>
</dbReference>
<keyword evidence="5 12" id="KW-0227">DNA damage</keyword>
<comment type="subcellular location">
    <subcellularLocation>
        <location evidence="1 12 13">Cytoplasm</location>
    </subcellularLocation>
</comment>
<dbReference type="CDD" id="cd18790">
    <property type="entry name" value="SF2_C_UvrB"/>
    <property type="match status" value="1"/>
</dbReference>
<dbReference type="PROSITE" id="PS51194">
    <property type="entry name" value="HELICASE_CTER"/>
    <property type="match status" value="1"/>
</dbReference>
<comment type="domain">
    <text evidence="12">The beta-hairpin motif is involved in DNA binding.</text>
</comment>
<evidence type="ECO:0000256" key="3">
    <source>
        <dbReference type="ARBA" id="ARBA00022490"/>
    </source>
</evidence>
<dbReference type="SMART" id="SM00487">
    <property type="entry name" value="DEXDc"/>
    <property type="match status" value="1"/>
</dbReference>
<evidence type="ECO:0000256" key="9">
    <source>
        <dbReference type="ARBA" id="ARBA00023204"/>
    </source>
</evidence>
<evidence type="ECO:0000256" key="1">
    <source>
        <dbReference type="ARBA" id="ARBA00004496"/>
    </source>
</evidence>
<dbReference type="STRING" id="209880.SAMN02910343_01115"/>
<evidence type="ECO:0000256" key="2">
    <source>
        <dbReference type="ARBA" id="ARBA00008533"/>
    </source>
</evidence>
<dbReference type="SUPFAM" id="SSF46600">
    <property type="entry name" value="C-terminal UvrC-binding domain of UvrB"/>
    <property type="match status" value="1"/>
</dbReference>
<dbReference type="RefSeq" id="WP_091364660.1">
    <property type="nucleotide sequence ID" value="NZ_FMXA01000013.1"/>
</dbReference>
<protein>
    <recommendedName>
        <fullName evidence="11 12">UvrABC system protein B</fullName>
        <shortName evidence="12">Protein UvrB</shortName>
    </recommendedName>
    <alternativeName>
        <fullName evidence="12">Excinuclease ABC subunit B</fullName>
    </alternativeName>
</protein>
<dbReference type="Pfam" id="PF00271">
    <property type="entry name" value="Helicase_C"/>
    <property type="match status" value="1"/>
</dbReference>
<dbReference type="PROSITE" id="PS51192">
    <property type="entry name" value="HELICASE_ATP_BIND_1"/>
    <property type="match status" value="1"/>
</dbReference>
<evidence type="ECO:0000256" key="11">
    <source>
        <dbReference type="ARBA" id="ARBA00029504"/>
    </source>
</evidence>
<dbReference type="InterPro" id="IPR001943">
    <property type="entry name" value="UVR_dom"/>
</dbReference>
<dbReference type="Pfam" id="PF17757">
    <property type="entry name" value="UvrB_inter"/>
    <property type="match status" value="1"/>
</dbReference>
<dbReference type="OrthoDB" id="9806651at2"/>
<dbReference type="InterPro" id="IPR041471">
    <property type="entry name" value="UvrB_inter"/>
</dbReference>
<evidence type="ECO:0000313" key="17">
    <source>
        <dbReference type="EMBL" id="SDA52872.1"/>
    </source>
</evidence>
<dbReference type="SUPFAM" id="SSF52540">
    <property type="entry name" value="P-loop containing nucleoside triphosphate hydrolases"/>
    <property type="match status" value="2"/>
</dbReference>
<name>A0A1G5W4E6_9FIRM</name>
<dbReference type="Pfam" id="PF12344">
    <property type="entry name" value="UvrB"/>
    <property type="match status" value="1"/>
</dbReference>
<dbReference type="GO" id="GO:0009380">
    <property type="term" value="C:excinuclease repair complex"/>
    <property type="evidence" value="ECO:0007669"/>
    <property type="project" value="InterPro"/>
</dbReference>
<sequence>MNKSRIKRNYQEPAIPFTLKAPFKPMGDQPKAIHTLVDGLNDGHWAQVLVGATGTGKTFTMANIIQQVQRPTLIISPNKTLAAQTASEIKDFFPDNAVYYFVSYYDYYQPESYIPTTDTYIEKDSSRNEEIDRLRHSATMALFERRDVIIVASVSCIYGLGDPEDYSTMGLSLRPGEEITQENLLSRLVEMQYLRNDINFTRDTFRVHGDTIDVFPAASNNTAVRIEMFGDEIDRLTEFDVLTGETVAERNHIAIFPASHYVTTGPKLKRAITSIEKELDERLKVLKAQDKLLEAQRLKQRTEYDLEMMQEVGYCSGIENYSRHMSNRKPGDPPYTLLDYFPDDYLLMIDESHVTVPQLRAMYNGDRSRKTTLVDYGFRLPSALDNRPLTFDEFTERINQVIYVSATPGPYELGVSTNTAEQIIRPTGLLDPDIEVRPIEGQIDDLLGEIHKREKLNERVLVTTLTKKMAEDLTDYLTEMGVKVRYLHSDVATIERAEIIRDLRAGVFDVLVGINLLREGLDMPEVSLVAILDADKEGFLRSETSMIQVIGRAARNAHGHVIMYADRITKSMRYAIEETNRRRSIQQKYNEEHHIIPRTVQKRVKDLIDLTKVDEKPADYRGGKKQEISDDELYQQITETERDMKRAAKALEFEEAAMWRDRLAQLRQQWNERFGSRSDAAMKTMKSGRKRINRQFKKRV</sequence>
<dbReference type="GO" id="GO:0003677">
    <property type="term" value="F:DNA binding"/>
    <property type="evidence" value="ECO:0007669"/>
    <property type="project" value="UniProtKB-UniRule"/>
</dbReference>
<evidence type="ECO:0000256" key="5">
    <source>
        <dbReference type="ARBA" id="ARBA00022763"/>
    </source>
</evidence>
<keyword evidence="3 12" id="KW-0963">Cytoplasm</keyword>
<evidence type="ECO:0000256" key="12">
    <source>
        <dbReference type="HAMAP-Rule" id="MF_00204"/>
    </source>
</evidence>
<dbReference type="InterPro" id="IPR036876">
    <property type="entry name" value="UVR_dom_sf"/>
</dbReference>
<accession>A0A1G5W4E6</accession>
<dbReference type="GO" id="GO:0009381">
    <property type="term" value="F:excinuclease ABC activity"/>
    <property type="evidence" value="ECO:0007669"/>
    <property type="project" value="UniProtKB-UniRule"/>
</dbReference>
<keyword evidence="4 12" id="KW-0547">Nucleotide-binding</keyword>
<dbReference type="Pfam" id="PF04851">
    <property type="entry name" value="ResIII"/>
    <property type="match status" value="1"/>
</dbReference>
<comment type="function">
    <text evidence="12">The UvrABC repair system catalyzes the recognition and processing of DNA lesions. A damage recognition complex composed of 2 UvrA and 2 UvrB subunits scans DNA for abnormalities. Upon binding of the UvrA(2)B(2) complex to a putative damaged site, the DNA wraps around one UvrB monomer. DNA wrap is dependent on ATP binding by UvrB and probably causes local melting of the DNA helix, facilitating insertion of UvrB beta-hairpin between the DNA strands. Then UvrB probes one DNA strand for the presence of a lesion. If a lesion is found the UvrA subunits dissociate and the UvrB-DNA preincision complex is formed. This complex is subsequently bound by UvrC and the second UvrB is released. If no lesion is found, the DNA wraps around the other UvrB subunit that will check the other stand for damage.</text>
</comment>
<dbReference type="InterPro" id="IPR027417">
    <property type="entry name" value="P-loop_NTPase"/>
</dbReference>
<dbReference type="GO" id="GO:0005524">
    <property type="term" value="F:ATP binding"/>
    <property type="evidence" value="ECO:0007669"/>
    <property type="project" value="UniProtKB-UniRule"/>
</dbReference>
<dbReference type="GO" id="GO:0016887">
    <property type="term" value="F:ATP hydrolysis activity"/>
    <property type="evidence" value="ECO:0007669"/>
    <property type="project" value="InterPro"/>
</dbReference>
<dbReference type="HAMAP" id="MF_00204">
    <property type="entry name" value="UvrB"/>
    <property type="match status" value="1"/>
</dbReference>
<keyword evidence="9 12" id="KW-0234">DNA repair</keyword>
<evidence type="ECO:0000256" key="6">
    <source>
        <dbReference type="ARBA" id="ARBA00022769"/>
    </source>
</evidence>
<organism evidence="17 18">
    <name type="scientific">Allisonella histaminiformans</name>
    <dbReference type="NCBI Taxonomy" id="209880"/>
    <lineage>
        <taxon>Bacteria</taxon>
        <taxon>Bacillati</taxon>
        <taxon>Bacillota</taxon>
        <taxon>Negativicutes</taxon>
        <taxon>Veillonellales</taxon>
        <taxon>Veillonellaceae</taxon>
        <taxon>Allisonella</taxon>
    </lineage>
</organism>
<reference evidence="17 18" key="1">
    <citation type="submission" date="2016-10" db="EMBL/GenBank/DDBJ databases">
        <authorList>
            <person name="de Groot N.N."/>
        </authorList>
    </citation>
    <scope>NUCLEOTIDE SEQUENCE [LARGE SCALE GENOMIC DNA]</scope>
    <source>
        <strain evidence="17 18">DSM 15230</strain>
    </source>
</reference>
<evidence type="ECO:0000256" key="4">
    <source>
        <dbReference type="ARBA" id="ARBA00022741"/>
    </source>
</evidence>
<evidence type="ECO:0000256" key="13">
    <source>
        <dbReference type="RuleBase" id="RU003587"/>
    </source>
</evidence>
<dbReference type="CDD" id="cd17916">
    <property type="entry name" value="DEXHc_UvrB"/>
    <property type="match status" value="1"/>
</dbReference>
<dbReference type="InterPro" id="IPR004807">
    <property type="entry name" value="UvrB"/>
</dbReference>
<evidence type="ECO:0000256" key="7">
    <source>
        <dbReference type="ARBA" id="ARBA00022840"/>
    </source>
</evidence>
<proteinExistence type="inferred from homology"/>
<keyword evidence="6 12" id="KW-0228">DNA excision</keyword>
<keyword evidence="12 13" id="KW-0742">SOS response</keyword>
<evidence type="ECO:0000256" key="10">
    <source>
        <dbReference type="ARBA" id="ARBA00026033"/>
    </source>
</evidence>
<dbReference type="NCBIfam" id="TIGR00631">
    <property type="entry name" value="uvrb"/>
    <property type="match status" value="1"/>
</dbReference>